<dbReference type="PANTHER" id="PTHR34547:SF1">
    <property type="entry name" value="YACP-LIKE NYN DOMAIN PROTEIN"/>
    <property type="match status" value="1"/>
</dbReference>
<dbReference type="RefSeq" id="WP_230841355.1">
    <property type="nucleotide sequence ID" value="NZ_CP063845.1"/>
</dbReference>
<gene>
    <name evidence="1" type="ORF">ISF26_21500</name>
</gene>
<dbReference type="Pfam" id="PF05991">
    <property type="entry name" value="NYN_YacP"/>
    <property type="match status" value="1"/>
</dbReference>
<dbReference type="CDD" id="cd10912">
    <property type="entry name" value="PIN_YacP-like"/>
    <property type="match status" value="1"/>
</dbReference>
<evidence type="ECO:0000313" key="1">
    <source>
        <dbReference type="EMBL" id="UFP94296.1"/>
    </source>
</evidence>
<dbReference type="EMBL" id="CP063845">
    <property type="protein sequence ID" value="UFP94296.1"/>
    <property type="molecule type" value="Genomic_DNA"/>
</dbReference>
<sequence length="174" mass="20212">METILLVDGYNVVGAWPRLIRLRDRQSLEAARSELVEQLAGYASFRGYRAVLVFDAQLVTSPLVRTSETPHLEVCFTDYEQTADSFIEKYSYQLLRENRRRRVRVATSDRAQQVLVLAQGASWLSSEQLLKEVEAARRQMREDLRNRKARPGNKLADRLDPTVRDKLARWRFGE</sequence>
<accession>A0ABY3PKY4</accession>
<evidence type="ECO:0000313" key="2">
    <source>
        <dbReference type="Proteomes" id="UP001054846"/>
    </source>
</evidence>
<proteinExistence type="predicted"/>
<dbReference type="Proteomes" id="UP001054846">
    <property type="component" value="Chromosome"/>
</dbReference>
<reference evidence="1 2" key="1">
    <citation type="journal article" date="2021" name="Genome Biol. Evol.">
        <title>Complete Genome Sequencing of a Novel Gloeobacter Species from a Waterfall Cave in Mexico.</title>
        <authorList>
            <person name="Saw J.H."/>
            <person name="Cardona T."/>
            <person name="Montejano G."/>
        </authorList>
    </citation>
    <scope>NUCLEOTIDE SEQUENCE [LARGE SCALE GENOMIC DNA]</scope>
    <source>
        <strain evidence="1">MG652769</strain>
    </source>
</reference>
<keyword evidence="2" id="KW-1185">Reference proteome</keyword>
<dbReference type="PANTHER" id="PTHR34547">
    <property type="entry name" value="YACP-LIKE NYN DOMAIN PROTEIN"/>
    <property type="match status" value="1"/>
</dbReference>
<protein>
    <submittedName>
        <fullName evidence="1">NYN domain-containing protein</fullName>
    </submittedName>
</protein>
<dbReference type="InterPro" id="IPR010298">
    <property type="entry name" value="YacP-like"/>
</dbReference>
<organism evidence="1 2">
    <name type="scientific">Gloeobacter morelensis MG652769</name>
    <dbReference type="NCBI Taxonomy" id="2781736"/>
    <lineage>
        <taxon>Bacteria</taxon>
        <taxon>Bacillati</taxon>
        <taxon>Cyanobacteriota</taxon>
        <taxon>Cyanophyceae</taxon>
        <taxon>Gloeobacterales</taxon>
        <taxon>Gloeobacteraceae</taxon>
        <taxon>Gloeobacter</taxon>
        <taxon>Gloeobacter morelensis</taxon>
    </lineage>
</organism>
<name>A0ABY3PKY4_9CYAN</name>